<name>A0AAV4QKD4_9ARAC</name>
<gene>
    <name evidence="1" type="ORF">CDAR_60371</name>
</gene>
<protein>
    <submittedName>
        <fullName evidence="1">Uncharacterized protein</fullName>
    </submittedName>
</protein>
<proteinExistence type="predicted"/>
<organism evidence="1 2">
    <name type="scientific">Caerostris darwini</name>
    <dbReference type="NCBI Taxonomy" id="1538125"/>
    <lineage>
        <taxon>Eukaryota</taxon>
        <taxon>Metazoa</taxon>
        <taxon>Ecdysozoa</taxon>
        <taxon>Arthropoda</taxon>
        <taxon>Chelicerata</taxon>
        <taxon>Arachnida</taxon>
        <taxon>Araneae</taxon>
        <taxon>Araneomorphae</taxon>
        <taxon>Entelegynae</taxon>
        <taxon>Araneoidea</taxon>
        <taxon>Araneidae</taxon>
        <taxon>Caerostris</taxon>
    </lineage>
</organism>
<evidence type="ECO:0000313" key="1">
    <source>
        <dbReference type="EMBL" id="GIY09769.1"/>
    </source>
</evidence>
<reference evidence="1 2" key="1">
    <citation type="submission" date="2021-06" db="EMBL/GenBank/DDBJ databases">
        <title>Caerostris darwini draft genome.</title>
        <authorList>
            <person name="Kono N."/>
            <person name="Arakawa K."/>
        </authorList>
    </citation>
    <scope>NUCLEOTIDE SEQUENCE [LARGE SCALE GENOMIC DNA]</scope>
</reference>
<dbReference type="AlphaFoldDB" id="A0AAV4QKD4"/>
<keyword evidence="2" id="KW-1185">Reference proteome</keyword>
<comment type="caution">
    <text evidence="1">The sequence shown here is derived from an EMBL/GenBank/DDBJ whole genome shotgun (WGS) entry which is preliminary data.</text>
</comment>
<sequence>MLAEDRRNAFYVRIVIFAHKTTLSEDGCKRCLLLRQLSSEYKFRGEEEEERVGHKRSDVLFFCPRLCHSHSTKSSDDEANAGAALWRAKSHLRVLISEMEAWIPYLKDRSPSYLSPCVYL</sequence>
<dbReference type="EMBL" id="BPLQ01004677">
    <property type="protein sequence ID" value="GIY09769.1"/>
    <property type="molecule type" value="Genomic_DNA"/>
</dbReference>
<accession>A0AAV4QKD4</accession>
<evidence type="ECO:0000313" key="2">
    <source>
        <dbReference type="Proteomes" id="UP001054837"/>
    </source>
</evidence>
<dbReference type="Proteomes" id="UP001054837">
    <property type="component" value="Unassembled WGS sequence"/>
</dbReference>